<gene>
    <name evidence="2" type="primary">traC</name>
    <name evidence="2" type="ordered locus">Mpe_B0371</name>
</gene>
<dbReference type="PANTHER" id="PTHR38467">
    <property type="match status" value="1"/>
</dbReference>
<evidence type="ECO:0000313" key="3">
    <source>
        <dbReference type="Proteomes" id="UP000000366"/>
    </source>
</evidence>
<dbReference type="Pfam" id="PF11130">
    <property type="entry name" value="TraC_F_IV"/>
    <property type="match status" value="1"/>
</dbReference>
<dbReference type="InterPro" id="IPR043964">
    <property type="entry name" value="P-loop_TraG"/>
</dbReference>
<dbReference type="Proteomes" id="UP000000366">
    <property type="component" value="Plasmid RPME01"/>
</dbReference>
<dbReference type="KEGG" id="mpt:Mpe_B0371"/>
<keyword evidence="2" id="KW-0614">Plasmid</keyword>
<protein>
    <submittedName>
        <fullName evidence="2">F-pilin subunit assembly into extended F pili</fullName>
    </submittedName>
</protein>
<evidence type="ECO:0000313" key="2">
    <source>
        <dbReference type="EMBL" id="ABM97146.1"/>
    </source>
</evidence>
<evidence type="ECO:0000259" key="1">
    <source>
        <dbReference type="Pfam" id="PF19044"/>
    </source>
</evidence>
<accession>A2SNK7</accession>
<name>A2SNK7_METPP</name>
<geneLocation type="plasmid" evidence="2 3">
    <name>RPME01</name>
</geneLocation>
<dbReference type="EMBL" id="CP000556">
    <property type="protein sequence ID" value="ABM97146.1"/>
    <property type="molecule type" value="Genomic_DNA"/>
</dbReference>
<dbReference type="NCBIfam" id="TIGR02746">
    <property type="entry name" value="TraC-F-type"/>
    <property type="match status" value="1"/>
</dbReference>
<dbReference type="PANTHER" id="PTHR38467:SF1">
    <property type="entry name" value="CONJUGATIVE TRANSFER: ASSEMBLY"/>
    <property type="match status" value="1"/>
</dbReference>
<sequence length="809" mass="90093">MFGFLRQERDNVPFANLTVMAHDPATRLFHMTDGEVSYLGACFVGDPLTGADQSTVDKFSSAFGMPFPAGTFVQIGLLSTPDVDEYLDAYVGAKAQDGVLGALAARHRDLISSGREKPLVSRSGIYLHRQRLVITIKTPLHNNRPTEADISSAKEYADRLQEALKASGLHMEALDAPRYVALMRLMTHPHDPIDDRYDAHKPIREQIFFPGDSVSYDDKSTISFHDGKHFAKLLSVKHFPKRATLGLMNFIVGEPQGLSNQITEPYWITLTLHYPDQVKKADWVRGRSAMINHQVFGPTAHMIPVLGYKKAGIDTLVHEMEGRGAVLCDVNFSIFLISRDRSRLNKSIAGLQAYYSSLAFEFREDSRILETMWDNLLPLNVSAPAIEKTFRFHTMAVSQAVCFLPIIGEWRGSGVGRSVLMVTRRGQPALFDLYDSSTNYNGVVFAESGAGKSFFTQKLVSDYLAEGAKVWAIDVGHSYKKLCRSVGGEFVEFHAESRICLNPFTNIDGNLDEEMDILKATIAKMAAPEESLSDYQMAILEQAITSVYTKFGNKANVIAIVEFLMAQTDSEAHRLAKQLYPFAGGAYTRWFDGDNNLDLDNAFVVLELQDLKGRKALQQVVLLQLISRINHEIYRTHGRKKILIIDEAWELLDDPLMAKAMEAAYRKARKHDGAVLVVTQSLADLYNSPNSRAIVANSAWQFILKQNGEAVDAAIDGGQFKIEPYGAYMLKTVHTVRGAYSEVMVKRGDNSWGILRLVVDRFTQVMFSTSGAERDQILGAIDRGEDVVEAVDAYIASENDRAGRELEAA</sequence>
<reference evidence="2 3" key="1">
    <citation type="journal article" date="2007" name="J. Bacteriol.">
        <title>Whole-genome analysis of the methyl tert-butyl ether-degrading beta-proteobacterium Methylibium petroleiphilum PM1.</title>
        <authorList>
            <person name="Kane S.R."/>
            <person name="Chakicherla A.Y."/>
            <person name="Chain P.S.G."/>
            <person name="Schmidt R."/>
            <person name="Shin M.W."/>
            <person name="Legler T.C."/>
            <person name="Scow K.M."/>
            <person name="Larimer F.W."/>
            <person name="Lucas S.M."/>
            <person name="Richardson P.M."/>
            <person name="Hristova K.R."/>
        </authorList>
    </citation>
    <scope>NUCLEOTIDE SEQUENCE [LARGE SCALE GENOMIC DNA]</scope>
    <source>
        <strain evidence="3">ATCC BAA-1232 / LMG 22953 / PM1</strain>
        <plasmid evidence="2 3">RPME01</plasmid>
    </source>
</reference>
<dbReference type="Gene3D" id="3.40.50.300">
    <property type="entry name" value="P-loop containing nucleotide triphosphate hydrolases"/>
    <property type="match status" value="1"/>
</dbReference>
<organism evidence="2 3">
    <name type="scientific">Methylibium petroleiphilum (strain ATCC BAA-1232 / LMG 22953 / PM1)</name>
    <dbReference type="NCBI Taxonomy" id="420662"/>
    <lineage>
        <taxon>Bacteria</taxon>
        <taxon>Pseudomonadati</taxon>
        <taxon>Pseudomonadota</taxon>
        <taxon>Betaproteobacteria</taxon>
        <taxon>Burkholderiales</taxon>
        <taxon>Sphaerotilaceae</taxon>
        <taxon>Methylibium</taxon>
    </lineage>
</organism>
<dbReference type="InterPro" id="IPR025955">
    <property type="entry name" value="TraC/Conjuga_ATPase"/>
</dbReference>
<dbReference type="eggNOG" id="COG3451">
    <property type="taxonomic scope" value="Bacteria"/>
</dbReference>
<dbReference type="InterPro" id="IPR027417">
    <property type="entry name" value="P-loop_NTPase"/>
</dbReference>
<feature type="domain" description="TraG P-loop" evidence="1">
    <location>
        <begin position="426"/>
        <end position="794"/>
    </location>
</feature>
<dbReference type="InterPro" id="IPR014117">
    <property type="entry name" value="TraC-F-type"/>
</dbReference>
<proteinExistence type="predicted"/>
<dbReference type="SUPFAM" id="SSF52540">
    <property type="entry name" value="P-loop containing nucleoside triphosphate hydrolases"/>
    <property type="match status" value="1"/>
</dbReference>
<dbReference type="InterPro" id="IPR053155">
    <property type="entry name" value="F-pilin_assembly_TraC"/>
</dbReference>
<dbReference type="Pfam" id="PF19044">
    <property type="entry name" value="P-loop_TraG"/>
    <property type="match status" value="1"/>
</dbReference>
<dbReference type="AlphaFoldDB" id="A2SNK7"/>
<dbReference type="HOGENOM" id="CLU_007815_1_0_4"/>
<dbReference type="Gene3D" id="1.10.8.730">
    <property type="match status" value="1"/>
</dbReference>
<keyword evidence="3" id="KW-1185">Reference proteome</keyword>